<keyword evidence="1" id="KW-0472">Membrane</keyword>
<feature type="transmembrane region" description="Helical" evidence="1">
    <location>
        <begin position="99"/>
        <end position="125"/>
    </location>
</feature>
<reference evidence="2" key="1">
    <citation type="journal article" date="2021" name="PeerJ">
        <title>Extensive microbial diversity within the chicken gut microbiome revealed by metagenomics and culture.</title>
        <authorList>
            <person name="Gilroy R."/>
            <person name="Ravi A."/>
            <person name="Getino M."/>
            <person name="Pursley I."/>
            <person name="Horton D.L."/>
            <person name="Alikhan N.F."/>
            <person name="Baker D."/>
            <person name="Gharbi K."/>
            <person name="Hall N."/>
            <person name="Watson M."/>
            <person name="Adriaenssens E.M."/>
            <person name="Foster-Nyarko E."/>
            <person name="Jarju S."/>
            <person name="Secka A."/>
            <person name="Antonio M."/>
            <person name="Oren A."/>
            <person name="Chaudhuri R.R."/>
            <person name="La Ragione R."/>
            <person name="Hildebrand F."/>
            <person name="Pallen M.J."/>
        </authorList>
    </citation>
    <scope>NUCLEOTIDE SEQUENCE</scope>
    <source>
        <strain evidence="2">ChiHejej3B27-2180</strain>
    </source>
</reference>
<name>A0A9D1QRC1_9LACO</name>
<feature type="transmembrane region" description="Helical" evidence="1">
    <location>
        <begin position="290"/>
        <end position="317"/>
    </location>
</feature>
<comment type="caution">
    <text evidence="2">The sequence shown here is derived from an EMBL/GenBank/DDBJ whole genome shotgun (WGS) entry which is preliminary data.</text>
</comment>
<evidence type="ECO:0000313" key="2">
    <source>
        <dbReference type="EMBL" id="HIW70837.1"/>
    </source>
</evidence>
<protein>
    <submittedName>
        <fullName evidence="2">ABC transporter permease</fullName>
    </submittedName>
</protein>
<dbReference type="Proteomes" id="UP000886878">
    <property type="component" value="Unassembled WGS sequence"/>
</dbReference>
<dbReference type="AlphaFoldDB" id="A0A9D1QRC1"/>
<dbReference type="GO" id="GO:0016020">
    <property type="term" value="C:membrane"/>
    <property type="evidence" value="ECO:0007669"/>
    <property type="project" value="InterPro"/>
</dbReference>
<dbReference type="Pfam" id="PF05975">
    <property type="entry name" value="EcsB"/>
    <property type="match status" value="1"/>
</dbReference>
<feature type="transmembrane region" description="Helical" evidence="1">
    <location>
        <begin position="20"/>
        <end position="43"/>
    </location>
</feature>
<dbReference type="InterPro" id="IPR010288">
    <property type="entry name" value="EcsB_ABC"/>
</dbReference>
<proteinExistence type="predicted"/>
<evidence type="ECO:0000313" key="3">
    <source>
        <dbReference type="Proteomes" id="UP000886878"/>
    </source>
</evidence>
<feature type="transmembrane region" description="Helical" evidence="1">
    <location>
        <begin position="131"/>
        <end position="150"/>
    </location>
</feature>
<feature type="transmembrane region" description="Helical" evidence="1">
    <location>
        <begin position="171"/>
        <end position="202"/>
    </location>
</feature>
<gene>
    <name evidence="2" type="ORF">H9876_05685</name>
</gene>
<feature type="transmembrane region" description="Helical" evidence="1">
    <location>
        <begin position="373"/>
        <end position="394"/>
    </location>
</feature>
<reference evidence="2" key="2">
    <citation type="submission" date="2021-04" db="EMBL/GenBank/DDBJ databases">
        <authorList>
            <person name="Gilroy R."/>
        </authorList>
    </citation>
    <scope>NUCLEOTIDE SEQUENCE</scope>
    <source>
        <strain evidence="2">ChiHejej3B27-2180</strain>
    </source>
</reference>
<accession>A0A9D1QRC1</accession>
<sequence length="404" mass="46659">MNELYHDRREGHFIALLKYWRLVFNDHFVIALFFLLGAMAYAYAGWLSKLHAVEWWAPLVLIIWFTVVAQLGRFATLLQSADRIFLFPKSSQMKSYLSGAWWLSLLCGELIMIAGLVVTLPMAIITLGWHHGQWILVAAAMLLAEANWFVLSKDQLNFNSSWQAGTKGWFFNQWVTTLVIAVTSWIQYPFIGLVAAIMILLVDCLATNKVTFSLNWNKAIAQENQRMEQLYRFFNLFTDVPTVKGQAVRRQWADGIINRWTKQGHPWSYLFVRAYFRDADMSGLTARLTVVAMLVVFFIPLGWLKTVLALLFVYLLAGELTPFYHHFDNNAMVHLLPVGRKTKMSDFQQLCRRVLMCSAVLIALASLGRTLMWQWSLINLIGGLLLAEFLVRLMPRRLRRNNNR</sequence>
<evidence type="ECO:0000256" key="1">
    <source>
        <dbReference type="SAM" id="Phobius"/>
    </source>
</evidence>
<feature type="transmembrane region" description="Helical" evidence="1">
    <location>
        <begin position="55"/>
        <end position="78"/>
    </location>
</feature>
<dbReference type="EMBL" id="DXGK01000121">
    <property type="protein sequence ID" value="HIW70837.1"/>
    <property type="molecule type" value="Genomic_DNA"/>
</dbReference>
<keyword evidence="1" id="KW-0812">Transmembrane</keyword>
<keyword evidence="1" id="KW-1133">Transmembrane helix</keyword>
<dbReference type="PIRSF" id="PIRSF037259">
    <property type="entry name" value="EcsB_ABC"/>
    <property type="match status" value="1"/>
</dbReference>
<organism evidence="2 3">
    <name type="scientific">Candidatus Limosilactobacillus merdipullorum</name>
    <dbReference type="NCBI Taxonomy" id="2838653"/>
    <lineage>
        <taxon>Bacteria</taxon>
        <taxon>Bacillati</taxon>
        <taxon>Bacillota</taxon>
        <taxon>Bacilli</taxon>
        <taxon>Lactobacillales</taxon>
        <taxon>Lactobacillaceae</taxon>
        <taxon>Limosilactobacillus</taxon>
    </lineage>
</organism>